<evidence type="ECO:0000313" key="3">
    <source>
        <dbReference type="EMBL" id="MFC5897324.1"/>
    </source>
</evidence>
<organism evidence="3 4">
    <name type="scientific">Streptomyces ramulosus</name>
    <dbReference type="NCBI Taxonomy" id="47762"/>
    <lineage>
        <taxon>Bacteria</taxon>
        <taxon>Bacillati</taxon>
        <taxon>Actinomycetota</taxon>
        <taxon>Actinomycetes</taxon>
        <taxon>Kitasatosporales</taxon>
        <taxon>Streptomycetaceae</taxon>
        <taxon>Streptomyces</taxon>
    </lineage>
</organism>
<gene>
    <name evidence="3" type="ORF">ACFP3M_31425</name>
</gene>
<feature type="region of interest" description="Disordered" evidence="1">
    <location>
        <begin position="1"/>
        <end position="25"/>
    </location>
</feature>
<evidence type="ECO:0008006" key="5">
    <source>
        <dbReference type="Google" id="ProtNLM"/>
    </source>
</evidence>
<comment type="caution">
    <text evidence="3">The sequence shown here is derived from an EMBL/GenBank/DDBJ whole genome shotgun (WGS) entry which is preliminary data.</text>
</comment>
<feature type="transmembrane region" description="Helical" evidence="2">
    <location>
        <begin position="201"/>
        <end position="220"/>
    </location>
</feature>
<dbReference type="RefSeq" id="WP_345085270.1">
    <property type="nucleotide sequence ID" value="NZ_BAAAWG010000009.1"/>
</dbReference>
<reference evidence="4" key="1">
    <citation type="journal article" date="2019" name="Int. J. Syst. Evol. Microbiol.">
        <title>The Global Catalogue of Microorganisms (GCM) 10K type strain sequencing project: providing services to taxonomists for standard genome sequencing and annotation.</title>
        <authorList>
            <consortium name="The Broad Institute Genomics Platform"/>
            <consortium name="The Broad Institute Genome Sequencing Center for Infectious Disease"/>
            <person name="Wu L."/>
            <person name="Ma J."/>
        </authorList>
    </citation>
    <scope>NUCLEOTIDE SEQUENCE [LARGE SCALE GENOMIC DNA]</scope>
    <source>
        <strain evidence="4">CGMCC 1.15809</strain>
    </source>
</reference>
<feature type="region of interest" description="Disordered" evidence="1">
    <location>
        <begin position="163"/>
        <end position="183"/>
    </location>
</feature>
<feature type="transmembrane region" description="Helical" evidence="2">
    <location>
        <begin position="33"/>
        <end position="51"/>
    </location>
</feature>
<proteinExistence type="predicted"/>
<keyword evidence="2" id="KW-0472">Membrane</keyword>
<keyword evidence="2" id="KW-1133">Transmembrane helix</keyword>
<keyword evidence="4" id="KW-1185">Reference proteome</keyword>
<sequence>MAEARTVGRPGGARPGEEQAGALDRKGGPGHTVLMALALAVPVVKVAYTVGGGAAVREVLVGMEPANWPDVLIGMLLTDPLLATVLGVVVSRVVFALFAARGAVPVGGGLAGVARRAALTVVNPVAVGVIVACLFGFWWGLGTGFVAYLLRKGVVVEYRTGRRHRRGGGGAEPSDDGDGPGGAADYRPPRWLRRAAAVEQWVALALTVLVLPVLAFVSALDGQAWTPIVRCRVTNGTVTGSDRLIELSRKGSGVVGWNLDSEQISNGLGCTRVESLYVREPWWRG</sequence>
<dbReference type="Proteomes" id="UP001596241">
    <property type="component" value="Unassembled WGS sequence"/>
</dbReference>
<evidence type="ECO:0000256" key="1">
    <source>
        <dbReference type="SAM" id="MobiDB-lite"/>
    </source>
</evidence>
<evidence type="ECO:0000313" key="4">
    <source>
        <dbReference type="Proteomes" id="UP001596241"/>
    </source>
</evidence>
<name>A0ABW1FVU5_9ACTN</name>
<evidence type="ECO:0000256" key="2">
    <source>
        <dbReference type="SAM" id="Phobius"/>
    </source>
</evidence>
<accession>A0ABW1FVU5</accession>
<protein>
    <recommendedName>
        <fullName evidence="5">RDD domain-containing protein</fullName>
    </recommendedName>
</protein>
<keyword evidence="2" id="KW-0812">Transmembrane</keyword>
<feature type="transmembrane region" description="Helical" evidence="2">
    <location>
        <begin position="71"/>
        <end position="100"/>
    </location>
</feature>
<feature type="transmembrane region" description="Helical" evidence="2">
    <location>
        <begin position="121"/>
        <end position="141"/>
    </location>
</feature>
<dbReference type="EMBL" id="JBHSPW010000021">
    <property type="protein sequence ID" value="MFC5897324.1"/>
    <property type="molecule type" value="Genomic_DNA"/>
</dbReference>